<evidence type="ECO:0000256" key="4">
    <source>
        <dbReference type="PROSITE-ProRule" id="PRU00175"/>
    </source>
</evidence>
<dbReference type="Proteomes" id="UP000759131">
    <property type="component" value="Unassembled WGS sequence"/>
</dbReference>
<organism evidence="7">
    <name type="scientific">Medioppia subpectinata</name>
    <dbReference type="NCBI Taxonomy" id="1979941"/>
    <lineage>
        <taxon>Eukaryota</taxon>
        <taxon>Metazoa</taxon>
        <taxon>Ecdysozoa</taxon>
        <taxon>Arthropoda</taxon>
        <taxon>Chelicerata</taxon>
        <taxon>Arachnida</taxon>
        <taxon>Acari</taxon>
        <taxon>Acariformes</taxon>
        <taxon>Sarcoptiformes</taxon>
        <taxon>Oribatida</taxon>
        <taxon>Brachypylina</taxon>
        <taxon>Oppioidea</taxon>
        <taxon>Oppiidae</taxon>
        <taxon>Medioppia</taxon>
    </lineage>
</organism>
<sequence length="381" mass="43925">VCPLESLSTHLKTCQHKLCQTCGLSVGLVSDDHNCIEGLKRDRNEWTQRAKEFEIRLKESNEKTLNLEKKYNSQQNEWQTKCNEWIERVKQFETKTKEMDQKVKELETKLKKTEENLRNFEILYKQTDCLRLKWVQKYQDLEISVKTSAVVAKQVIPLAVIPKCLLFGRYETNVGSIEFKKYDLNQQFIIIELRDVLSETFVSQLCEKCNDNGKSEHSLIASPAGQLKPTNNNEAMVGFVLTRFVDLSAIETLALEDLIKCSICLQVLNKAVDTRCGHTFCRECLNDWLSRPQTSKECPECRQPLPTRKRTRSQTTADNSLVIGGNVLVEKSLRINAMIGKLKIRCDYEWNGCPEVCPLESLSTHLKTCEYRLPHPYSPPK</sequence>
<evidence type="ECO:0000256" key="1">
    <source>
        <dbReference type="ARBA" id="ARBA00022723"/>
    </source>
</evidence>
<dbReference type="InterPro" id="IPR027370">
    <property type="entry name" value="Znf-RING_euk"/>
</dbReference>
<name>A0A7R9Q875_9ACAR</name>
<dbReference type="PROSITE" id="PS50089">
    <property type="entry name" value="ZF_RING_2"/>
    <property type="match status" value="1"/>
</dbReference>
<gene>
    <name evidence="7" type="ORF">OSB1V03_LOCUS15015</name>
</gene>
<accession>A0A7R9Q875</accession>
<feature type="non-terminal residue" evidence="7">
    <location>
        <position position="381"/>
    </location>
</feature>
<dbReference type="InterPro" id="IPR001841">
    <property type="entry name" value="Znf_RING"/>
</dbReference>
<dbReference type="AlphaFoldDB" id="A0A7R9Q875"/>
<evidence type="ECO:0000313" key="7">
    <source>
        <dbReference type="EMBL" id="CAD7634619.1"/>
    </source>
</evidence>
<feature type="non-terminal residue" evidence="7">
    <location>
        <position position="1"/>
    </location>
</feature>
<keyword evidence="3" id="KW-0862">Zinc</keyword>
<reference evidence="7" key="1">
    <citation type="submission" date="2020-11" db="EMBL/GenBank/DDBJ databases">
        <authorList>
            <person name="Tran Van P."/>
        </authorList>
    </citation>
    <scope>NUCLEOTIDE SEQUENCE</scope>
</reference>
<evidence type="ECO:0000256" key="2">
    <source>
        <dbReference type="ARBA" id="ARBA00022771"/>
    </source>
</evidence>
<keyword evidence="8" id="KW-1185">Reference proteome</keyword>
<evidence type="ECO:0000313" key="8">
    <source>
        <dbReference type="Proteomes" id="UP000759131"/>
    </source>
</evidence>
<feature type="coiled-coil region" evidence="5">
    <location>
        <begin position="36"/>
        <end position="123"/>
    </location>
</feature>
<dbReference type="Gene3D" id="3.30.40.10">
    <property type="entry name" value="Zinc/RING finger domain, C3HC4 (zinc finger)"/>
    <property type="match status" value="2"/>
</dbReference>
<dbReference type="Pfam" id="PF13445">
    <property type="entry name" value="zf-RING_UBOX"/>
    <property type="match status" value="1"/>
</dbReference>
<dbReference type="InterPro" id="IPR013083">
    <property type="entry name" value="Znf_RING/FYVE/PHD"/>
</dbReference>
<dbReference type="PANTHER" id="PTHR10131:SF94">
    <property type="entry name" value="TNF RECEPTOR-ASSOCIATED FACTOR 4"/>
    <property type="match status" value="1"/>
</dbReference>
<dbReference type="EMBL" id="CAJPIZ010014977">
    <property type="protein sequence ID" value="CAG2115049.1"/>
    <property type="molecule type" value="Genomic_DNA"/>
</dbReference>
<protein>
    <recommendedName>
        <fullName evidence="6">RING-type domain-containing protein</fullName>
    </recommendedName>
</protein>
<dbReference type="SUPFAM" id="SSF57850">
    <property type="entry name" value="RING/U-box"/>
    <property type="match status" value="1"/>
</dbReference>
<evidence type="ECO:0000256" key="3">
    <source>
        <dbReference type="ARBA" id="ARBA00022833"/>
    </source>
</evidence>
<proteinExistence type="predicted"/>
<keyword evidence="5" id="KW-0175">Coiled coil</keyword>
<dbReference type="PROSITE" id="PS00518">
    <property type="entry name" value="ZF_RING_1"/>
    <property type="match status" value="1"/>
</dbReference>
<dbReference type="OrthoDB" id="5971507at2759"/>
<dbReference type="EMBL" id="OC869552">
    <property type="protein sequence ID" value="CAD7634619.1"/>
    <property type="molecule type" value="Genomic_DNA"/>
</dbReference>
<dbReference type="GO" id="GO:0008270">
    <property type="term" value="F:zinc ion binding"/>
    <property type="evidence" value="ECO:0007669"/>
    <property type="project" value="UniProtKB-KW"/>
</dbReference>
<keyword evidence="2 4" id="KW-0863">Zinc-finger</keyword>
<dbReference type="SUPFAM" id="SSF49599">
    <property type="entry name" value="TRAF domain-like"/>
    <property type="match status" value="1"/>
</dbReference>
<dbReference type="InterPro" id="IPR017907">
    <property type="entry name" value="Znf_RING_CS"/>
</dbReference>
<dbReference type="SMART" id="SM00184">
    <property type="entry name" value="RING"/>
    <property type="match status" value="1"/>
</dbReference>
<evidence type="ECO:0000256" key="5">
    <source>
        <dbReference type="SAM" id="Coils"/>
    </source>
</evidence>
<evidence type="ECO:0000259" key="6">
    <source>
        <dbReference type="PROSITE" id="PS50089"/>
    </source>
</evidence>
<keyword evidence="1" id="KW-0479">Metal-binding</keyword>
<feature type="domain" description="RING-type" evidence="6">
    <location>
        <begin position="261"/>
        <end position="302"/>
    </location>
</feature>
<dbReference type="PANTHER" id="PTHR10131">
    <property type="entry name" value="TNF RECEPTOR ASSOCIATED FACTOR"/>
    <property type="match status" value="1"/>
</dbReference>